<feature type="region of interest" description="Disordered" evidence="1">
    <location>
        <begin position="28"/>
        <end position="48"/>
    </location>
</feature>
<reference evidence="2" key="1">
    <citation type="submission" date="2020-11" db="EMBL/GenBank/DDBJ databases">
        <title>Carbohydrate-dependent, anaerobic sulfur respiration: A novel catabolism in halophilic archaea.</title>
        <authorList>
            <person name="Sorokin D.Y."/>
            <person name="Messina E."/>
            <person name="Smedile F."/>
            <person name="La Cono V."/>
            <person name="Hallsworth J.E."/>
            <person name="Yakimov M.M."/>
        </authorList>
    </citation>
    <scope>NUCLEOTIDE SEQUENCE</scope>
    <source>
        <strain evidence="2">HSR12-1</strain>
    </source>
</reference>
<evidence type="ECO:0000313" key="3">
    <source>
        <dbReference type="Proteomes" id="UP000663525"/>
    </source>
</evidence>
<dbReference type="Proteomes" id="UP000663525">
    <property type="component" value="Chromosome"/>
</dbReference>
<gene>
    <name evidence="2" type="ORF">HSR121_2321</name>
</gene>
<sequence>MPGNAPVAYTGQSRVTAGGGSAFIAPAVTPTGMKNNGSKSSVSSPATHSYSRFVRDTAVCC</sequence>
<dbReference type="EMBL" id="CP064787">
    <property type="protein sequence ID" value="QSG06643.1"/>
    <property type="molecule type" value="Genomic_DNA"/>
</dbReference>
<protein>
    <submittedName>
        <fullName evidence="2">Uncharacterized protein</fullName>
    </submittedName>
</protein>
<accession>A0A897N603</accession>
<organism evidence="2 3">
    <name type="scientific">Halapricum desulfuricans</name>
    <dbReference type="NCBI Taxonomy" id="2841257"/>
    <lineage>
        <taxon>Archaea</taxon>
        <taxon>Methanobacteriati</taxon>
        <taxon>Methanobacteriota</taxon>
        <taxon>Stenosarchaea group</taxon>
        <taxon>Halobacteria</taxon>
        <taxon>Halobacteriales</taxon>
        <taxon>Haloarculaceae</taxon>
        <taxon>Halapricum</taxon>
    </lineage>
</organism>
<evidence type="ECO:0000256" key="1">
    <source>
        <dbReference type="SAM" id="MobiDB-lite"/>
    </source>
</evidence>
<name>A0A897N603_9EURY</name>
<evidence type="ECO:0000313" key="2">
    <source>
        <dbReference type="EMBL" id="QSG06643.1"/>
    </source>
</evidence>
<feature type="compositionally biased region" description="Polar residues" evidence="1">
    <location>
        <begin position="32"/>
        <end position="48"/>
    </location>
</feature>
<dbReference type="AlphaFoldDB" id="A0A897N603"/>
<proteinExistence type="predicted"/>